<dbReference type="GO" id="GO:0009279">
    <property type="term" value="C:cell outer membrane"/>
    <property type="evidence" value="ECO:0007669"/>
    <property type="project" value="UniProtKB-SubCell"/>
</dbReference>
<dbReference type="InterPro" id="IPR037066">
    <property type="entry name" value="Plug_dom_sf"/>
</dbReference>
<dbReference type="PANTHER" id="PTHR30069:SF29">
    <property type="entry name" value="HEMOGLOBIN AND HEMOGLOBIN-HAPTOGLOBIN-BINDING PROTEIN 1-RELATED"/>
    <property type="match status" value="1"/>
</dbReference>
<dbReference type="InterPro" id="IPR012910">
    <property type="entry name" value="Plug_dom"/>
</dbReference>
<evidence type="ECO:0000313" key="16">
    <source>
        <dbReference type="Proteomes" id="UP000270036"/>
    </source>
</evidence>
<dbReference type="PANTHER" id="PTHR30069">
    <property type="entry name" value="TONB-DEPENDENT OUTER MEMBRANE RECEPTOR"/>
    <property type="match status" value="1"/>
</dbReference>
<evidence type="ECO:0000256" key="5">
    <source>
        <dbReference type="ARBA" id="ARBA00022729"/>
    </source>
</evidence>
<dbReference type="GO" id="GO:0044718">
    <property type="term" value="P:siderophore transmembrane transport"/>
    <property type="evidence" value="ECO:0007669"/>
    <property type="project" value="TreeGrafter"/>
</dbReference>
<feature type="chain" id="PRO_5018758455" evidence="12">
    <location>
        <begin position="21"/>
        <end position="748"/>
    </location>
</feature>
<evidence type="ECO:0000256" key="11">
    <source>
        <dbReference type="RuleBase" id="RU003357"/>
    </source>
</evidence>
<accession>A0A3S4UZ47</accession>
<sequence>MKKSVILASFLSVVFTSAQVADTVRVREIDEVTVSASKKLQKVIDVPATVNIITAKDIAQFTSFNVGELAARQKGVDFVRAGVLGTGINIRGFNSAFNSKNLQITDDRVSTLIATGLPFGTFSTVIKEDIERVEILLGPNGTLYGPNAHNGLVNTLSKNPFRSQGTTIALGIGNQNVFTARLRHAQALTPKLAFKIAAEHTQGTEFKYTDSVYVNNKGYGELDLDRDFNSTKFNGQLNYKVGSLSELVAYYGHSNNNNIGVTSAGRNAIKDWNIDELQLKFIHPRFFLNSYYQWSNTEDTYAMNQRTQNYVSFINAGFSDAVAKERSFNEQWFGPSQTVGLALQRGSRFKDDSKRFVAEGQYNNTWGAFTLIGGAQFQRDMAFTKNTYMLDFDGPINVNQVGVYGQAEYKMNGWGFLAALRVDNHDYYGTNLLPKAAITKKLGDGTFRLTYGKGMAVPSLLNLEGYLFGGLILGNGLGFTLSDGTKIKPLEVETINSFEVGYKGDIAKKFYMDVNAYYNLSENFISPLTQLATNGRTITQRGDQAISSIAGANPGFVLTYSNFGKVDTYGVDLGFSYYLTDALKAVVNYSYFGRKLDKEDMNNDGNKDGKVLDTDLPINTPTNKLAIGLNYSTPTFFGAVYGRYVQKYDFFSGVSTSAKTQDLDGNGTIDITENAYYAAGRTWNYGQLGGFTVDMNAGYNFSNGMTIGANVTNLFDVDIREFAGSPFIKRLVSVEFKYNFDFFKNKNN</sequence>
<gene>
    <name evidence="15" type="primary">cirA_3</name>
    <name evidence="15" type="ORF">NCTC13489_00341</name>
</gene>
<dbReference type="InterPro" id="IPR036942">
    <property type="entry name" value="Beta-barrel_TonB_sf"/>
</dbReference>
<dbReference type="PROSITE" id="PS52016">
    <property type="entry name" value="TONB_DEPENDENT_REC_3"/>
    <property type="match status" value="1"/>
</dbReference>
<feature type="domain" description="TonB-dependent receptor plug" evidence="14">
    <location>
        <begin position="43"/>
        <end position="151"/>
    </location>
</feature>
<dbReference type="Gene3D" id="2.40.170.20">
    <property type="entry name" value="TonB-dependent receptor, beta-barrel domain"/>
    <property type="match status" value="1"/>
</dbReference>
<dbReference type="EMBL" id="LR134441">
    <property type="protein sequence ID" value="VEH96122.1"/>
    <property type="molecule type" value="Genomic_DNA"/>
</dbReference>
<keyword evidence="9 10" id="KW-0998">Cell outer membrane</keyword>
<dbReference type="GO" id="GO:0015344">
    <property type="term" value="F:siderophore uptake transmembrane transporter activity"/>
    <property type="evidence" value="ECO:0007669"/>
    <property type="project" value="TreeGrafter"/>
</dbReference>
<evidence type="ECO:0000256" key="12">
    <source>
        <dbReference type="SAM" id="SignalP"/>
    </source>
</evidence>
<dbReference type="Pfam" id="PF07715">
    <property type="entry name" value="Plug"/>
    <property type="match status" value="1"/>
</dbReference>
<keyword evidence="7 10" id="KW-0472">Membrane</keyword>
<keyword evidence="8 15" id="KW-0675">Receptor</keyword>
<dbReference type="SUPFAM" id="SSF56935">
    <property type="entry name" value="Porins"/>
    <property type="match status" value="1"/>
</dbReference>
<evidence type="ECO:0000256" key="2">
    <source>
        <dbReference type="ARBA" id="ARBA00022448"/>
    </source>
</evidence>
<evidence type="ECO:0000256" key="3">
    <source>
        <dbReference type="ARBA" id="ARBA00022452"/>
    </source>
</evidence>
<evidence type="ECO:0000256" key="7">
    <source>
        <dbReference type="ARBA" id="ARBA00023136"/>
    </source>
</evidence>
<evidence type="ECO:0000256" key="10">
    <source>
        <dbReference type="PROSITE-ProRule" id="PRU01360"/>
    </source>
</evidence>
<evidence type="ECO:0000259" key="14">
    <source>
        <dbReference type="Pfam" id="PF07715"/>
    </source>
</evidence>
<keyword evidence="5 12" id="KW-0732">Signal</keyword>
<dbReference type="RefSeq" id="WP_051803534.1">
    <property type="nucleotide sequence ID" value="NZ_FOIX01000002.1"/>
</dbReference>
<dbReference type="Proteomes" id="UP000270036">
    <property type="component" value="Chromosome"/>
</dbReference>
<dbReference type="KEGG" id="cant:NCTC13489_00341"/>
<comment type="subcellular location">
    <subcellularLocation>
        <location evidence="1 10">Cell outer membrane</location>
        <topology evidence="1 10">Multi-pass membrane protein</topology>
    </subcellularLocation>
</comment>
<protein>
    <submittedName>
        <fullName evidence="15">Colicin I receptor</fullName>
    </submittedName>
</protein>
<evidence type="ECO:0000256" key="9">
    <source>
        <dbReference type="ARBA" id="ARBA00023237"/>
    </source>
</evidence>
<keyword evidence="4 10" id="KW-0812">Transmembrane</keyword>
<evidence type="ECO:0000313" key="15">
    <source>
        <dbReference type="EMBL" id="VEH96122.1"/>
    </source>
</evidence>
<proteinExistence type="inferred from homology"/>
<feature type="signal peptide" evidence="12">
    <location>
        <begin position="1"/>
        <end position="20"/>
    </location>
</feature>
<evidence type="ECO:0000256" key="6">
    <source>
        <dbReference type="ARBA" id="ARBA00023077"/>
    </source>
</evidence>
<dbReference type="OrthoDB" id="9795928at2"/>
<keyword evidence="3 10" id="KW-1134">Transmembrane beta strand</keyword>
<dbReference type="AlphaFoldDB" id="A0A3S4UZ47"/>
<dbReference type="Pfam" id="PF00593">
    <property type="entry name" value="TonB_dep_Rec_b-barrel"/>
    <property type="match status" value="1"/>
</dbReference>
<keyword evidence="6 11" id="KW-0798">TonB box</keyword>
<organism evidence="15 16">
    <name type="scientific">Kaistella antarctica</name>
    <dbReference type="NCBI Taxonomy" id="266748"/>
    <lineage>
        <taxon>Bacteria</taxon>
        <taxon>Pseudomonadati</taxon>
        <taxon>Bacteroidota</taxon>
        <taxon>Flavobacteriia</taxon>
        <taxon>Flavobacteriales</taxon>
        <taxon>Weeksellaceae</taxon>
        <taxon>Chryseobacterium group</taxon>
        <taxon>Kaistella</taxon>
    </lineage>
</organism>
<dbReference type="InterPro" id="IPR039426">
    <property type="entry name" value="TonB-dep_rcpt-like"/>
</dbReference>
<evidence type="ECO:0000256" key="8">
    <source>
        <dbReference type="ARBA" id="ARBA00023170"/>
    </source>
</evidence>
<reference evidence="15 16" key="1">
    <citation type="submission" date="2018-12" db="EMBL/GenBank/DDBJ databases">
        <authorList>
            <consortium name="Pathogen Informatics"/>
        </authorList>
    </citation>
    <scope>NUCLEOTIDE SEQUENCE [LARGE SCALE GENOMIC DNA]</scope>
    <source>
        <strain evidence="15 16">NCTC13489</strain>
    </source>
</reference>
<evidence type="ECO:0000256" key="1">
    <source>
        <dbReference type="ARBA" id="ARBA00004571"/>
    </source>
</evidence>
<dbReference type="InterPro" id="IPR000531">
    <property type="entry name" value="Beta-barrel_TonB"/>
</dbReference>
<dbReference type="Gene3D" id="2.170.130.10">
    <property type="entry name" value="TonB-dependent receptor, plug domain"/>
    <property type="match status" value="1"/>
</dbReference>
<feature type="domain" description="TonB-dependent receptor-like beta-barrel" evidence="13">
    <location>
        <begin position="226"/>
        <end position="714"/>
    </location>
</feature>
<evidence type="ECO:0000256" key="4">
    <source>
        <dbReference type="ARBA" id="ARBA00022692"/>
    </source>
</evidence>
<evidence type="ECO:0000259" key="13">
    <source>
        <dbReference type="Pfam" id="PF00593"/>
    </source>
</evidence>
<comment type="similarity">
    <text evidence="10 11">Belongs to the TonB-dependent receptor family.</text>
</comment>
<keyword evidence="2 10" id="KW-0813">Transport</keyword>
<name>A0A3S4UZ47_9FLAO</name>